<name>A0A285USM6_9HYPH</name>
<gene>
    <name evidence="1" type="ORF">SAMN05892877_113128</name>
</gene>
<evidence type="ECO:0000313" key="2">
    <source>
        <dbReference type="Proteomes" id="UP000219167"/>
    </source>
</evidence>
<accession>A0A285USM6</accession>
<dbReference type="NCBIfam" id="TIGR03757">
    <property type="entry name" value="conj_TIGR03757"/>
    <property type="match status" value="1"/>
</dbReference>
<reference evidence="1 2" key="1">
    <citation type="submission" date="2017-08" db="EMBL/GenBank/DDBJ databases">
        <authorList>
            <person name="de Groot N.N."/>
        </authorList>
    </citation>
    <scope>NUCLEOTIDE SEQUENCE [LARGE SCALE GENOMIC DNA]</scope>
    <source>
        <strain evidence="1 2">JC85</strain>
    </source>
</reference>
<dbReference type="InterPro" id="IPR011090">
    <property type="entry name" value="Integr_conj_element_PFL4709"/>
</dbReference>
<protein>
    <submittedName>
        <fullName evidence="1">Integrating conjugative element protein (TIGR03757 family)</fullName>
    </submittedName>
</protein>
<dbReference type="AlphaFoldDB" id="A0A285USM6"/>
<dbReference type="RefSeq" id="WP_097141654.1">
    <property type="nucleotide sequence ID" value="NZ_OBQD01000013.1"/>
</dbReference>
<proteinExistence type="predicted"/>
<dbReference type="OrthoDB" id="8448784at2"/>
<dbReference type="EMBL" id="OBQD01000013">
    <property type="protein sequence ID" value="SOC44854.1"/>
    <property type="molecule type" value="Genomic_DNA"/>
</dbReference>
<evidence type="ECO:0000313" key="1">
    <source>
        <dbReference type="EMBL" id="SOC44854.1"/>
    </source>
</evidence>
<sequence>MPHSLFYGPRSSGFPAATLGVLLWAFATQGAMAADIRVYATRAISISASEHVTVVYLDDAGTIEGRLSAGLPSSQDKAETVARQRLQEGGETLQRELAAAWQGVANAWRLGITTLPAVVVNRRYVVYGEPDVAKAVAGIETYRRERE</sequence>
<dbReference type="Proteomes" id="UP000219167">
    <property type="component" value="Unassembled WGS sequence"/>
</dbReference>
<keyword evidence="2" id="KW-1185">Reference proteome</keyword>
<organism evidence="1 2">
    <name type="scientific">Rhizobium subbaraonis</name>
    <dbReference type="NCBI Taxonomy" id="908946"/>
    <lineage>
        <taxon>Bacteria</taxon>
        <taxon>Pseudomonadati</taxon>
        <taxon>Pseudomonadota</taxon>
        <taxon>Alphaproteobacteria</taxon>
        <taxon>Hyphomicrobiales</taxon>
        <taxon>Rhizobiaceae</taxon>
        <taxon>Rhizobium/Agrobacterium group</taxon>
        <taxon>Rhizobium</taxon>
    </lineage>
</organism>
<dbReference type="Pfam" id="PF07511">
    <property type="entry name" value="DUF1525"/>
    <property type="match status" value="1"/>
</dbReference>